<evidence type="ECO:0000256" key="2">
    <source>
        <dbReference type="ARBA" id="ARBA00011353"/>
    </source>
</evidence>
<dbReference type="PROSITE" id="PS50013">
    <property type="entry name" value="CHROMO_2"/>
    <property type="match status" value="1"/>
</dbReference>
<organism evidence="6 7">
    <name type="scientific">Fonsecaea nubica</name>
    <dbReference type="NCBI Taxonomy" id="856822"/>
    <lineage>
        <taxon>Eukaryota</taxon>
        <taxon>Fungi</taxon>
        <taxon>Dikarya</taxon>
        <taxon>Ascomycota</taxon>
        <taxon>Pezizomycotina</taxon>
        <taxon>Eurotiomycetes</taxon>
        <taxon>Chaetothyriomycetidae</taxon>
        <taxon>Chaetothyriales</taxon>
        <taxon>Herpotrichiellaceae</taxon>
        <taxon>Fonsecaea</taxon>
    </lineage>
</organism>
<dbReference type="CDD" id="cd00024">
    <property type="entry name" value="CD_CSD"/>
    <property type="match status" value="1"/>
</dbReference>
<dbReference type="SMART" id="SM00298">
    <property type="entry name" value="CHROMO"/>
    <property type="match status" value="2"/>
</dbReference>
<keyword evidence="3" id="KW-0539">Nucleus</keyword>
<dbReference type="OrthoDB" id="433924at2759"/>
<dbReference type="InterPro" id="IPR016197">
    <property type="entry name" value="Chromo-like_dom_sf"/>
</dbReference>
<evidence type="ECO:0000256" key="1">
    <source>
        <dbReference type="ARBA" id="ARBA00004123"/>
    </source>
</evidence>
<name>A0A178D6X9_9EURO</name>
<feature type="compositionally biased region" description="Acidic residues" evidence="4">
    <location>
        <begin position="39"/>
        <end position="58"/>
    </location>
</feature>
<proteinExistence type="predicted"/>
<comment type="subunit">
    <text evidence="2">Component of the NuA4 histone acetyltransferase complex.</text>
</comment>
<dbReference type="Gene3D" id="2.40.50.40">
    <property type="match status" value="2"/>
</dbReference>
<dbReference type="GO" id="GO:0005634">
    <property type="term" value="C:nucleus"/>
    <property type="evidence" value="ECO:0007669"/>
    <property type="project" value="UniProtKB-SubCell"/>
</dbReference>
<dbReference type="SUPFAM" id="SSF54160">
    <property type="entry name" value="Chromo domain-like"/>
    <property type="match status" value="2"/>
</dbReference>
<dbReference type="EMBL" id="LVCJ01000019">
    <property type="protein sequence ID" value="OAL36865.1"/>
    <property type="molecule type" value="Genomic_DNA"/>
</dbReference>
<gene>
    <name evidence="6" type="ORF">AYO20_03921</name>
</gene>
<dbReference type="SMART" id="SM00300">
    <property type="entry name" value="ChSh"/>
    <property type="match status" value="1"/>
</dbReference>
<comment type="caution">
    <text evidence="6">The sequence shown here is derived from an EMBL/GenBank/DDBJ whole genome shotgun (WGS) entry which is preliminary data.</text>
</comment>
<feature type="compositionally biased region" description="Acidic residues" evidence="4">
    <location>
        <begin position="98"/>
        <end position="115"/>
    </location>
</feature>
<accession>A0A178D6X9</accession>
<protein>
    <recommendedName>
        <fullName evidence="5">Chromo domain-containing protein</fullName>
    </recommendedName>
</protein>
<dbReference type="GO" id="GO:0006338">
    <property type="term" value="P:chromatin remodeling"/>
    <property type="evidence" value="ECO:0007669"/>
    <property type="project" value="UniProtKB-ARBA"/>
</dbReference>
<dbReference type="Pfam" id="PF01393">
    <property type="entry name" value="Chromo_shadow"/>
    <property type="match status" value="1"/>
</dbReference>
<evidence type="ECO:0000259" key="5">
    <source>
        <dbReference type="PROSITE" id="PS50013"/>
    </source>
</evidence>
<dbReference type="GO" id="GO:0000792">
    <property type="term" value="C:heterochromatin"/>
    <property type="evidence" value="ECO:0007669"/>
    <property type="project" value="UniProtKB-ARBA"/>
</dbReference>
<evidence type="ECO:0000313" key="6">
    <source>
        <dbReference type="EMBL" id="OAL36865.1"/>
    </source>
</evidence>
<dbReference type="PANTHER" id="PTHR22812">
    <property type="entry name" value="CHROMOBOX PROTEIN"/>
    <property type="match status" value="1"/>
</dbReference>
<dbReference type="Pfam" id="PF00385">
    <property type="entry name" value="Chromo"/>
    <property type="match status" value="1"/>
</dbReference>
<evidence type="ECO:0000256" key="4">
    <source>
        <dbReference type="SAM" id="MobiDB-lite"/>
    </source>
</evidence>
<dbReference type="AlphaFoldDB" id="A0A178D6X9"/>
<evidence type="ECO:0000256" key="3">
    <source>
        <dbReference type="ARBA" id="ARBA00023242"/>
    </source>
</evidence>
<dbReference type="InterPro" id="IPR051219">
    <property type="entry name" value="Heterochromatin_chromo-domain"/>
</dbReference>
<dbReference type="Proteomes" id="UP000185904">
    <property type="component" value="Unassembled WGS sequence"/>
</dbReference>
<sequence>MPQGFEDIEDADDIFHDPEPDADSAAKKQVNGDLKDKADEEEESPHDDNDEDDEDEKEAPEASQGKTRASEDDKEAPEASKGKTRASEDDTKGGAKEGDDDSEDDDSESIEEEEEAMYIAETIRNHKFLKGQVYYWIKWQGYGQKDNTWEPEEHLLPHARQLLADYHEKIGGRPTPPVKRAKAKQKLPTQASTDDQPAAKRRKRNTEASASHAEEEVGTWLPNKQNWEELVAKIETVERDEAGQLLVYIKFKNGKRSKVGMKLISEHCPRAMLKFYEEHLKFK</sequence>
<dbReference type="RefSeq" id="XP_022501877.1">
    <property type="nucleotide sequence ID" value="XM_022642220.1"/>
</dbReference>
<feature type="region of interest" description="Disordered" evidence="4">
    <location>
        <begin position="1"/>
        <end position="115"/>
    </location>
</feature>
<evidence type="ECO:0000313" key="7">
    <source>
        <dbReference type="Proteomes" id="UP000185904"/>
    </source>
</evidence>
<dbReference type="InterPro" id="IPR023779">
    <property type="entry name" value="Chromodomain_CS"/>
</dbReference>
<dbReference type="InterPro" id="IPR023780">
    <property type="entry name" value="Chromo_domain"/>
</dbReference>
<feature type="region of interest" description="Disordered" evidence="4">
    <location>
        <begin position="170"/>
        <end position="218"/>
    </location>
</feature>
<keyword evidence="7" id="KW-1185">Reference proteome</keyword>
<feature type="compositionally biased region" description="Acidic residues" evidence="4">
    <location>
        <begin position="1"/>
        <end position="12"/>
    </location>
</feature>
<dbReference type="PROSITE" id="PS00598">
    <property type="entry name" value="CHROMO_1"/>
    <property type="match status" value="1"/>
</dbReference>
<comment type="subcellular location">
    <subcellularLocation>
        <location evidence="1">Nucleus</location>
    </subcellularLocation>
</comment>
<feature type="compositionally biased region" description="Basic and acidic residues" evidence="4">
    <location>
        <begin position="68"/>
        <end position="97"/>
    </location>
</feature>
<dbReference type="InterPro" id="IPR008251">
    <property type="entry name" value="Chromo_shadow_dom"/>
</dbReference>
<feature type="domain" description="Chromo" evidence="5">
    <location>
        <begin position="118"/>
        <end position="178"/>
    </location>
</feature>
<reference evidence="6 7" key="1">
    <citation type="submission" date="2016-03" db="EMBL/GenBank/DDBJ databases">
        <title>The draft genome sequence of Fonsecaea nubica causative agent of cutaneous subcutaneous infection in human host.</title>
        <authorList>
            <person name="Costa F."/>
            <person name="Sybren D.H."/>
            <person name="Raittz R.T."/>
            <person name="Weiss V.A."/>
            <person name="Leao A.C."/>
            <person name="Gomes R."/>
            <person name="De Souza E.M."/>
            <person name="Pedrosa F.O."/>
            <person name="Steffens M.B."/>
            <person name="Bombassaro A."/>
            <person name="Tadra-Sfeir M.Z."/>
            <person name="Moreno L.F."/>
            <person name="Najafzadeh M.J."/>
            <person name="Felipe M.S."/>
            <person name="Teixeira M."/>
            <person name="Sun J."/>
            <person name="Xi L."/>
            <person name="Castro M.A."/>
            <person name="Vicente V.A."/>
        </authorList>
    </citation>
    <scope>NUCLEOTIDE SEQUENCE [LARGE SCALE GENOMIC DNA]</scope>
    <source>
        <strain evidence="6 7">CBS 269.64</strain>
    </source>
</reference>
<dbReference type="GeneID" id="34587342"/>
<dbReference type="InterPro" id="IPR000953">
    <property type="entry name" value="Chromo/chromo_shadow_dom"/>
</dbReference>